<dbReference type="KEGG" id="pami:JCM7686_1722"/>
<evidence type="ECO:0000259" key="3">
    <source>
        <dbReference type="PROSITE" id="PS51379"/>
    </source>
</evidence>
<accession>S5YBJ1</accession>
<dbReference type="PANTHER" id="PTHR48084:SF3">
    <property type="entry name" value="SUBUNIT OF PYRUVATE:FLAVODOXIN OXIDOREDUCTASE"/>
    <property type="match status" value="1"/>
</dbReference>
<dbReference type="EC" id="1.2.7.8" evidence="4"/>
<dbReference type="eggNOG" id="COG4231">
    <property type="taxonomic scope" value="Bacteria"/>
</dbReference>
<dbReference type="Proteomes" id="UP000015480">
    <property type="component" value="Chromosome"/>
</dbReference>
<keyword evidence="5" id="KW-1185">Reference proteome</keyword>
<dbReference type="InterPro" id="IPR002869">
    <property type="entry name" value="Pyrv_flavodox_OxRed_cen"/>
</dbReference>
<dbReference type="HOGENOM" id="CLU_009166_1_0_5"/>
<evidence type="ECO:0000256" key="2">
    <source>
        <dbReference type="SAM" id="MobiDB-lite"/>
    </source>
</evidence>
<dbReference type="SUPFAM" id="SSF53323">
    <property type="entry name" value="Pyruvate-ferredoxin oxidoreductase, PFOR, domain III"/>
    <property type="match status" value="1"/>
</dbReference>
<dbReference type="NCBIfam" id="NF009589">
    <property type="entry name" value="PRK13030.1"/>
    <property type="match status" value="1"/>
</dbReference>
<sequence length="1126" mass="121487">MKMQPTDLRPPAGAPEAKPAEGQKPALSDRYSKPVGRILVSGTQALIRLMIEQAAADKAAGLHTAGYVSGYRGSPLAGFDTEMARARPFLAGAEVVFQPGLNEDLAATAVWGSQQTDLSPGARHDGVFAMWYGKGPGVDRSMDAIRHANAAGTHPRGGVLLLMGDDHGAVSSTLPHQSEHNLISAMVPILSPAGVEDYIPFGLAGFAMSRFSGAWVGFKCQTEIVECSATVELPARRDFTLPDIALPTDGVSIRWPDNQLAQEKRLEIKLRAAQGFAVANNLDVISGARSGAKRGIVATGKGWRDLTGALARLGVDAHAIGLRLYKVGLIWPLVPETLEAFAEGLDEILIVEEKRPVIEDQIRVQFYGRSTAPRLFGKSTPKGAPLISATAELDPLGLAEVVARFLDLPAPETAASELPVSEPMPFREPYFCSGCPHSVSTRLPEGSRATAGIGCSMLAVGMDRHVETFTQMGGEGANWIGHAPFTDERHLFVHMGDGTYFHSGLLAIRAAVAAKVNATYKILFNDAVAMTGGQKHDGELSVPAIVDQLRAEGLREVVVISETPEVWTSLPVKVLGRDALMGEQERLRQMDGITAIIYDQVCAAEKRRRRKRGSFPQMDERVVIHPEVCEGCGDCSVQSNCISVEPLDTPLGLKRQINQSACNGDRSCLKGFCPSFITLPGAVPRKTSRPLPEALKDELPEPAITLDSPRAILMTGIGGTGVITVSAILTQAAYLDGLAVLTLDQTGLAQKNGAVMSHLRLARQASDLHAPRIGTGEADLLLGFDKVVAVSPKAIRTLDAARSRAVVDSHFTPTASFVKNPSGDLKTALPMANLRKQLAAGSLFPLDATELAETYFGDAIASNILLTGFAWQSGLIPISRASIEAAIALNGGGAAQNLQAFQIGRLAAVKPDAVIRKPVTKDLSVSELKAMLARRLELYQNRRYARRFLKLIEKAERRVADWPGAEAFLVALMRGCHHVMAYKDEYEVARLLSDESFLQSLGDRFEGDLRPTFHLAPPLLSKTDARTGRPMKRRFGPNTLPAFRLLRRLKGLRGTPFDPFGYHPERKAERALREDYLGTMSALIESLQQVDLNEATRRAGSVLFVKGYGPVKALGLEQMREAFSQG</sequence>
<dbReference type="InterPro" id="IPR046667">
    <property type="entry name" value="DUF6537"/>
</dbReference>
<keyword evidence="4" id="KW-0670">Pyruvate</keyword>
<evidence type="ECO:0000313" key="4">
    <source>
        <dbReference type="EMBL" id="AGT08823.1"/>
    </source>
</evidence>
<feature type="domain" description="4Fe-4S ferredoxin-type" evidence="3">
    <location>
        <begin position="620"/>
        <end position="652"/>
    </location>
</feature>
<name>S5YBJ1_PARAH</name>
<dbReference type="InterPro" id="IPR051457">
    <property type="entry name" value="2-oxoacid:Fd_oxidoreductase"/>
</dbReference>
<dbReference type="STRING" id="1367847.JCM7686_1722"/>
<dbReference type="InterPro" id="IPR029061">
    <property type="entry name" value="THDP-binding"/>
</dbReference>
<dbReference type="EMBL" id="CP006650">
    <property type="protein sequence ID" value="AGT08823.1"/>
    <property type="molecule type" value="Genomic_DNA"/>
</dbReference>
<evidence type="ECO:0000313" key="5">
    <source>
        <dbReference type="Proteomes" id="UP000015480"/>
    </source>
</evidence>
<keyword evidence="1 4" id="KW-0560">Oxidoreductase</keyword>
<dbReference type="SUPFAM" id="SSF52518">
    <property type="entry name" value="Thiamin diphosphate-binding fold (THDP-binding)"/>
    <property type="match status" value="2"/>
</dbReference>
<feature type="region of interest" description="Disordered" evidence="2">
    <location>
        <begin position="1"/>
        <end position="28"/>
    </location>
</feature>
<dbReference type="InterPro" id="IPR017896">
    <property type="entry name" value="4Fe4S_Fe-S-bd"/>
</dbReference>
<dbReference type="Pfam" id="PF01558">
    <property type="entry name" value="POR"/>
    <property type="match status" value="1"/>
</dbReference>
<dbReference type="eggNOG" id="COG1014">
    <property type="taxonomic scope" value="Bacteria"/>
</dbReference>
<dbReference type="InterPro" id="IPR002880">
    <property type="entry name" value="Pyrv_Fd/Flavodoxin_OxRdtase_N"/>
</dbReference>
<dbReference type="InterPro" id="IPR019752">
    <property type="entry name" value="Pyrv/ketoisovalerate_OxRed_cat"/>
</dbReference>
<proteinExistence type="predicted"/>
<dbReference type="GO" id="GO:0043805">
    <property type="term" value="F:indolepyruvate ferredoxin oxidoreductase activity"/>
    <property type="evidence" value="ECO:0007669"/>
    <property type="project" value="UniProtKB-EC"/>
</dbReference>
<dbReference type="Gene3D" id="3.40.50.970">
    <property type="match status" value="1"/>
</dbReference>
<feature type="compositionally biased region" description="Low complexity" evidence="2">
    <location>
        <begin position="10"/>
        <end position="22"/>
    </location>
</feature>
<dbReference type="PROSITE" id="PS51379">
    <property type="entry name" value="4FE4S_FER_2"/>
    <property type="match status" value="1"/>
</dbReference>
<dbReference type="NCBIfam" id="NF009588">
    <property type="entry name" value="PRK13029.1"/>
    <property type="match status" value="1"/>
</dbReference>
<dbReference type="SUPFAM" id="SSF52922">
    <property type="entry name" value="TK C-terminal domain-like"/>
    <property type="match status" value="1"/>
</dbReference>
<organism evidence="4 5">
    <name type="scientific">Paracoccus aminophilus JCM 7686</name>
    <dbReference type="NCBI Taxonomy" id="1367847"/>
    <lineage>
        <taxon>Bacteria</taxon>
        <taxon>Pseudomonadati</taxon>
        <taxon>Pseudomonadota</taxon>
        <taxon>Alphaproteobacteria</taxon>
        <taxon>Rhodobacterales</taxon>
        <taxon>Paracoccaceae</taxon>
        <taxon>Paracoccus</taxon>
    </lineage>
</organism>
<dbReference type="Pfam" id="PF20169">
    <property type="entry name" value="DUF6537"/>
    <property type="match status" value="1"/>
</dbReference>
<dbReference type="PANTHER" id="PTHR48084">
    <property type="entry name" value="2-OXOGLUTARATE OXIDOREDUCTASE SUBUNIT KORB-RELATED"/>
    <property type="match status" value="1"/>
</dbReference>
<dbReference type="AlphaFoldDB" id="S5YBJ1"/>
<dbReference type="InterPro" id="IPR009014">
    <property type="entry name" value="Transketo_C/PFOR_II"/>
</dbReference>
<evidence type="ECO:0000256" key="1">
    <source>
        <dbReference type="ARBA" id="ARBA00023002"/>
    </source>
</evidence>
<gene>
    <name evidence="4" type="ORF">JCM7686_1722</name>
</gene>
<dbReference type="PATRIC" id="fig|1367847.3.peg.1705"/>
<reference evidence="4 5" key="1">
    <citation type="journal article" date="2014" name="BMC Genomics">
        <title>Architecture and functions of a multipartite genome of the methylotrophic bacterium Paracoccus aminophilus JCM 7686, containing primary and secondary chromids.</title>
        <authorList>
            <person name="Dziewit L."/>
            <person name="Czarnecki J."/>
            <person name="Wibberg D."/>
            <person name="Radlinska M."/>
            <person name="Mrozek P."/>
            <person name="Szymczak M."/>
            <person name="Schluter A."/>
            <person name="Puhler A."/>
            <person name="Bartosik D."/>
        </authorList>
    </citation>
    <scope>NUCLEOTIDE SEQUENCE [LARGE SCALE GENOMIC DNA]</scope>
    <source>
        <strain evidence="4">JCM 7686</strain>
    </source>
</reference>
<dbReference type="CDD" id="cd07034">
    <property type="entry name" value="TPP_PYR_PFOR_IOR-alpha_like"/>
    <property type="match status" value="1"/>
</dbReference>
<dbReference type="Gene3D" id="3.40.920.10">
    <property type="entry name" value="Pyruvate-ferredoxin oxidoreductase, PFOR, domain III"/>
    <property type="match status" value="1"/>
</dbReference>
<protein>
    <submittedName>
        <fullName evidence="4">Indolepyruvate ferredoxin oxidoreductase</fullName>
        <ecNumber evidence="4">1.2.7.8</ecNumber>
    </submittedName>
</protein>